<dbReference type="SUPFAM" id="SSF53756">
    <property type="entry name" value="UDP-Glycosyltransferase/glycogen phosphorylase"/>
    <property type="match status" value="1"/>
</dbReference>
<keyword evidence="2" id="KW-1185">Reference proteome</keyword>
<accession>A0A2P7EAL9</accession>
<evidence type="ECO:0000313" key="1">
    <source>
        <dbReference type="EMBL" id="PSI00238.1"/>
    </source>
</evidence>
<dbReference type="RefSeq" id="WP_341272177.1">
    <property type="nucleotide sequence ID" value="NZ_PXVC01000197.1"/>
</dbReference>
<name>A0A2P7EAL9_9SYNE</name>
<proteinExistence type="predicted"/>
<dbReference type="Proteomes" id="UP000240206">
    <property type="component" value="Unassembled WGS sequence"/>
</dbReference>
<protein>
    <recommendedName>
        <fullName evidence="3">Glycosyl transferase family 1 domain-containing protein</fullName>
    </recommendedName>
</protein>
<evidence type="ECO:0008006" key="3">
    <source>
        <dbReference type="Google" id="ProtNLM"/>
    </source>
</evidence>
<reference evidence="2" key="1">
    <citation type="submission" date="2018-03" db="EMBL/GenBank/DDBJ databases">
        <title>Ecological and genomic features of two cosmopolitan and abundant freshwater picocyanobacteria.</title>
        <authorList>
            <person name="Cabello-Yeves P.J."/>
            <person name="Picazo A."/>
            <person name="Camacho A."/>
            <person name="Callieri C."/>
            <person name="Rosselli R."/>
            <person name="Roda-Garcia J."/>
            <person name="Coutinho F.H."/>
            <person name="Rodriguez-Valera F."/>
        </authorList>
    </citation>
    <scope>NUCLEOTIDE SEQUENCE [LARGE SCALE GENOMIC DNA]</scope>
    <source>
        <strain evidence="2">Tous</strain>
    </source>
</reference>
<sequence length="89" mass="9551">TYLEAAMAGRASLACIEGGQSDLIQAGKTGWLVQPNVDDLLISLQAILNNLGELARRGAAAQQYASNNFGFRNFEEAIKKTTQNLPLQA</sequence>
<feature type="non-terminal residue" evidence="1">
    <location>
        <position position="1"/>
    </location>
</feature>
<organism evidence="1 2">
    <name type="scientific">Synechococcus lacustris str. Tous</name>
    <dbReference type="NCBI Taxonomy" id="1910958"/>
    <lineage>
        <taxon>Bacteria</taxon>
        <taxon>Bacillati</taxon>
        <taxon>Cyanobacteriota</taxon>
        <taxon>Cyanophyceae</taxon>
        <taxon>Synechococcales</taxon>
        <taxon>Synechococcaceae</taxon>
        <taxon>Synechococcus</taxon>
    </lineage>
</organism>
<evidence type="ECO:0000313" key="2">
    <source>
        <dbReference type="Proteomes" id="UP000240206"/>
    </source>
</evidence>
<comment type="caution">
    <text evidence="1">The sequence shown here is derived from an EMBL/GenBank/DDBJ whole genome shotgun (WGS) entry which is preliminary data.</text>
</comment>
<dbReference type="EMBL" id="PXVC01000197">
    <property type="protein sequence ID" value="PSI00238.1"/>
    <property type="molecule type" value="Genomic_DNA"/>
</dbReference>
<gene>
    <name evidence="1" type="ORF">C7K08_14245</name>
</gene>
<dbReference type="Gene3D" id="3.40.50.2000">
    <property type="entry name" value="Glycogen Phosphorylase B"/>
    <property type="match status" value="1"/>
</dbReference>
<dbReference type="AlphaFoldDB" id="A0A2P7EAL9"/>